<dbReference type="InterPro" id="IPR036279">
    <property type="entry name" value="5-3_exonuclease_C_sf"/>
</dbReference>
<dbReference type="CDD" id="cd09859">
    <property type="entry name" value="PIN_53EXO"/>
    <property type="match status" value="1"/>
</dbReference>
<accession>A0AAU8AB28</accession>
<dbReference type="InterPro" id="IPR043502">
    <property type="entry name" value="DNA/RNA_pol_sf"/>
</dbReference>
<dbReference type="InterPro" id="IPR020046">
    <property type="entry name" value="5-3_exonucl_a-hlix_arch_N"/>
</dbReference>
<dbReference type="SMART" id="SM00279">
    <property type="entry name" value="HhH2"/>
    <property type="match status" value="1"/>
</dbReference>
<evidence type="ECO:0000256" key="1">
    <source>
        <dbReference type="ARBA" id="ARBA00007705"/>
    </source>
</evidence>
<keyword evidence="5 16" id="KW-0548">Nucleotidyltransferase</keyword>
<evidence type="ECO:0000256" key="7">
    <source>
        <dbReference type="ARBA" id="ARBA00022722"/>
    </source>
</evidence>
<dbReference type="PANTHER" id="PTHR10133:SF27">
    <property type="entry name" value="DNA POLYMERASE NU"/>
    <property type="match status" value="1"/>
</dbReference>
<dbReference type="SUPFAM" id="SSF56672">
    <property type="entry name" value="DNA/RNA polymerases"/>
    <property type="match status" value="1"/>
</dbReference>
<dbReference type="Gene3D" id="1.10.150.20">
    <property type="entry name" value="5' to 3' exonuclease, C-terminal subdomain"/>
    <property type="match status" value="2"/>
</dbReference>
<evidence type="ECO:0000256" key="5">
    <source>
        <dbReference type="ARBA" id="ARBA00022695"/>
    </source>
</evidence>
<keyword evidence="6 16" id="KW-0235">DNA replication</keyword>
<dbReference type="InterPro" id="IPR001098">
    <property type="entry name" value="DNA-dir_DNA_pol_A_palm_dom"/>
</dbReference>
<dbReference type="PROSITE" id="PS00447">
    <property type="entry name" value="DNA_POLYMERASE_A"/>
    <property type="match status" value="1"/>
</dbReference>
<evidence type="ECO:0000256" key="14">
    <source>
        <dbReference type="ARBA" id="ARBA00049244"/>
    </source>
</evidence>
<dbReference type="GO" id="GO:0003887">
    <property type="term" value="F:DNA-directed DNA polymerase activity"/>
    <property type="evidence" value="ECO:0007669"/>
    <property type="project" value="UniProtKB-UniRule"/>
</dbReference>
<dbReference type="AlphaFoldDB" id="A0AAU8AB28"/>
<dbReference type="Gene3D" id="3.30.420.10">
    <property type="entry name" value="Ribonuclease H-like superfamily/Ribonuclease H"/>
    <property type="match status" value="1"/>
</dbReference>
<dbReference type="FunFam" id="1.10.150.20:FF:000002">
    <property type="entry name" value="DNA polymerase I"/>
    <property type="match status" value="1"/>
</dbReference>
<name>A0AAU8AB28_9FIRM</name>
<protein>
    <recommendedName>
        <fullName evidence="3 15">DNA polymerase I</fullName>
        <ecNumber evidence="2 15">2.7.7.7</ecNumber>
    </recommendedName>
</protein>
<dbReference type="InterPro" id="IPR020045">
    <property type="entry name" value="DNA_polI_H3TH"/>
</dbReference>
<dbReference type="Pfam" id="PF02739">
    <property type="entry name" value="5_3_exonuc_N"/>
    <property type="match status" value="1"/>
</dbReference>
<dbReference type="CDD" id="cd09898">
    <property type="entry name" value="H3TH_53EXO"/>
    <property type="match status" value="1"/>
</dbReference>
<comment type="similarity">
    <text evidence="1 16">Belongs to the DNA polymerase type-A family.</text>
</comment>
<dbReference type="Pfam" id="PF00476">
    <property type="entry name" value="DNA_pol_A"/>
    <property type="match status" value="1"/>
</dbReference>
<dbReference type="PRINTS" id="PR00868">
    <property type="entry name" value="DNAPOLI"/>
</dbReference>
<dbReference type="InterPro" id="IPR002421">
    <property type="entry name" value="5-3_exonuclease"/>
</dbReference>
<dbReference type="Gene3D" id="1.20.1060.10">
    <property type="entry name" value="Taq DNA Polymerase, Chain T, domain 4"/>
    <property type="match status" value="1"/>
</dbReference>
<dbReference type="FunFam" id="3.40.50.1010:FF:000001">
    <property type="entry name" value="DNA polymerase I"/>
    <property type="match status" value="1"/>
</dbReference>
<dbReference type="FunFam" id="1.10.150.20:FF:000003">
    <property type="entry name" value="DNA polymerase I"/>
    <property type="match status" value="1"/>
</dbReference>
<comment type="function">
    <text evidence="16">In addition to polymerase activity, this DNA polymerase exhibits 5'-3' exonuclease activity.</text>
</comment>
<dbReference type="InterPro" id="IPR019760">
    <property type="entry name" value="DNA-dir_DNA_pol_A_CS"/>
</dbReference>
<keyword evidence="10 16" id="KW-0269">Exonuclease</keyword>
<evidence type="ECO:0000313" key="19">
    <source>
        <dbReference type="EMBL" id="XCC63010.1"/>
    </source>
</evidence>
<dbReference type="InterPro" id="IPR018320">
    <property type="entry name" value="DNA_polymerase_1"/>
</dbReference>
<dbReference type="SUPFAM" id="SSF47807">
    <property type="entry name" value="5' to 3' exonuclease, C-terminal subdomain"/>
    <property type="match status" value="1"/>
</dbReference>
<evidence type="ECO:0000256" key="2">
    <source>
        <dbReference type="ARBA" id="ARBA00012417"/>
    </source>
</evidence>
<keyword evidence="11 16" id="KW-0239">DNA-directed DNA polymerase</keyword>
<dbReference type="SUPFAM" id="SSF53098">
    <property type="entry name" value="Ribonuclease H-like"/>
    <property type="match status" value="1"/>
</dbReference>
<dbReference type="Gene3D" id="3.40.50.1010">
    <property type="entry name" value="5'-nuclease"/>
    <property type="match status" value="1"/>
</dbReference>
<keyword evidence="8 16" id="KW-0227">DNA damage</keyword>
<keyword evidence="12 16" id="KW-0238">DNA-binding</keyword>
<evidence type="ECO:0000259" key="18">
    <source>
        <dbReference type="SMART" id="SM00482"/>
    </source>
</evidence>
<comment type="catalytic activity">
    <reaction evidence="14 16">
        <text>DNA(n) + a 2'-deoxyribonucleoside 5'-triphosphate = DNA(n+1) + diphosphate</text>
        <dbReference type="Rhea" id="RHEA:22508"/>
        <dbReference type="Rhea" id="RHEA-COMP:17339"/>
        <dbReference type="Rhea" id="RHEA-COMP:17340"/>
        <dbReference type="ChEBI" id="CHEBI:33019"/>
        <dbReference type="ChEBI" id="CHEBI:61560"/>
        <dbReference type="ChEBI" id="CHEBI:173112"/>
        <dbReference type="EC" id="2.7.7.7"/>
    </reaction>
</comment>
<dbReference type="SUPFAM" id="SSF88723">
    <property type="entry name" value="PIN domain-like"/>
    <property type="match status" value="1"/>
</dbReference>
<dbReference type="SMART" id="SM00482">
    <property type="entry name" value="POLAc"/>
    <property type="match status" value="1"/>
</dbReference>
<dbReference type="Gene3D" id="3.30.70.370">
    <property type="match status" value="1"/>
</dbReference>
<keyword evidence="9 16" id="KW-0378">Hydrolase</keyword>
<dbReference type="InterPro" id="IPR012337">
    <property type="entry name" value="RNaseH-like_sf"/>
</dbReference>
<keyword evidence="4 16" id="KW-0808">Transferase</keyword>
<evidence type="ECO:0000256" key="8">
    <source>
        <dbReference type="ARBA" id="ARBA00022763"/>
    </source>
</evidence>
<evidence type="ECO:0000256" key="15">
    <source>
        <dbReference type="NCBIfam" id="TIGR00593"/>
    </source>
</evidence>
<evidence type="ECO:0000256" key="10">
    <source>
        <dbReference type="ARBA" id="ARBA00022839"/>
    </source>
</evidence>
<dbReference type="CDD" id="cd08637">
    <property type="entry name" value="DNA_pol_A_pol_I_C"/>
    <property type="match status" value="1"/>
</dbReference>
<reference evidence="19" key="1">
    <citation type="submission" date="2023-02" db="EMBL/GenBank/DDBJ databases">
        <title>Gut commensal Christensenella minuta modulates host metabolism via a new class of secondary bile acids.</title>
        <authorList>
            <person name="Liu C."/>
        </authorList>
    </citation>
    <scope>NUCLEOTIDE SEQUENCE</scope>
    <source>
        <strain evidence="19">CA70</strain>
    </source>
</reference>
<keyword evidence="13 16" id="KW-0234">DNA repair</keyword>
<evidence type="ECO:0000256" key="12">
    <source>
        <dbReference type="ARBA" id="ARBA00023125"/>
    </source>
</evidence>
<dbReference type="InterPro" id="IPR008918">
    <property type="entry name" value="HhH2"/>
</dbReference>
<dbReference type="InterPro" id="IPR029060">
    <property type="entry name" value="PIN-like_dom_sf"/>
</dbReference>
<evidence type="ECO:0000259" key="17">
    <source>
        <dbReference type="SMART" id="SM00475"/>
    </source>
</evidence>
<evidence type="ECO:0000256" key="13">
    <source>
        <dbReference type="ARBA" id="ARBA00023204"/>
    </source>
</evidence>
<organism evidence="19">
    <name type="scientific">Christensenella massiliensis</name>
    <dbReference type="NCBI Taxonomy" id="1805714"/>
    <lineage>
        <taxon>Bacteria</taxon>
        <taxon>Bacillati</taxon>
        <taxon>Bacillota</taxon>
        <taxon>Clostridia</taxon>
        <taxon>Christensenellales</taxon>
        <taxon>Christensenellaceae</taxon>
        <taxon>Christensenella</taxon>
    </lineage>
</organism>
<dbReference type="GO" id="GO:0006261">
    <property type="term" value="P:DNA-templated DNA replication"/>
    <property type="evidence" value="ECO:0007669"/>
    <property type="project" value="UniProtKB-UniRule"/>
</dbReference>
<dbReference type="SMART" id="SM00475">
    <property type="entry name" value="53EXOc"/>
    <property type="match status" value="1"/>
</dbReference>
<dbReference type="GO" id="GO:0003677">
    <property type="term" value="F:DNA binding"/>
    <property type="evidence" value="ECO:0007669"/>
    <property type="project" value="UniProtKB-UniRule"/>
</dbReference>
<evidence type="ECO:0000256" key="6">
    <source>
        <dbReference type="ARBA" id="ARBA00022705"/>
    </source>
</evidence>
<dbReference type="RefSeq" id="WP_079547180.1">
    <property type="nucleotide sequence ID" value="NZ_CP117826.1"/>
</dbReference>
<feature type="domain" description="DNA-directed DNA polymerase family A palm" evidence="18">
    <location>
        <begin position="596"/>
        <end position="802"/>
    </location>
</feature>
<evidence type="ECO:0000256" key="16">
    <source>
        <dbReference type="RuleBase" id="RU004460"/>
    </source>
</evidence>
<evidence type="ECO:0000256" key="9">
    <source>
        <dbReference type="ARBA" id="ARBA00022801"/>
    </source>
</evidence>
<dbReference type="EC" id="2.7.7.7" evidence="2 15"/>
<evidence type="ECO:0000256" key="4">
    <source>
        <dbReference type="ARBA" id="ARBA00022679"/>
    </source>
</evidence>
<proteinExistence type="inferred from homology"/>
<comment type="subunit">
    <text evidence="16">Single-chain monomer with multiple functions.</text>
</comment>
<evidence type="ECO:0000256" key="11">
    <source>
        <dbReference type="ARBA" id="ARBA00022932"/>
    </source>
</evidence>
<sequence>MADTLLAIDGNSLVFRAYWALPTTMQDKEGRPTNAIYGFFTMLFHVVEEYAPTYIAVAFDRREKTFRHEKYGEYKAGRRKTPDELLAQIPMLQEALEHIGVHCVDQAGYEADDIIGALSVRAEKENIPSFIFTADKDQLQLIDDHISVVLTKKGVTETKLMSRETLLDEMGLTPSQIPDLKALMGDASDNIPGIAGIGEKTALKLLHEYPTIEALYDALEQLPKNKLYEKLKAGKESAFMSKDLATIDTGMPLKKDLDDFRFSGFDRDGLREMSSRYGFTSFLRRFALEEAEEKKVETIPIELSELGMLDDAYEFSFLLRDGIRLAIDGETEYVIPLRQSLLDDGYDLNEAMRALKPFLAEKRVIAHDVKALMHEWGGEIFQDFYDTMLGAWVLDPSRSKYDLASVMKRAELGENAADLFTLSARQRDGIERSGLENILYEIEQPLLRVLYGMEKEGFHVSGKALETLGEKYDKQIETLTEKIFGLAGGTFNISSTKQLAEVLFDKLELPVVKKTKTGYSTDIEVLEKLENKHPIIPYIIEYRSLTKLKGTYIDGLIGMIRGGVIHTTFLQTATATGRLSSAEPNLQNIPIKSAMANDIRSAFVAPDGFEIVSADYSQIELRILAAIADDKHLKDAFLKGQDIHARTAAEVLSKPIEDITPAERASAKAVNFGIVYGISDFGLARNLGITRKRAADYIARYFEEFGGVRKYMDEVIAQAHEDGFVRTLCGRIRYIPELSSGNYNIRSFGERAALNTPIQGSAADIIKIAMNRVQKALEEKKYVSKLVLQVHDELILYAKEEELEEVTELLRDCMENAMKLSVPLRVNIARGKTWAEAK</sequence>
<dbReference type="GO" id="GO:0006302">
    <property type="term" value="P:double-strand break repair"/>
    <property type="evidence" value="ECO:0007669"/>
    <property type="project" value="TreeGrafter"/>
</dbReference>
<dbReference type="NCBIfam" id="TIGR00593">
    <property type="entry name" value="pola"/>
    <property type="match status" value="1"/>
</dbReference>
<dbReference type="PANTHER" id="PTHR10133">
    <property type="entry name" value="DNA POLYMERASE I"/>
    <property type="match status" value="1"/>
</dbReference>
<keyword evidence="7" id="KW-0540">Nuclease</keyword>
<gene>
    <name evidence="16 19" type="primary">polA</name>
    <name evidence="19" type="ORF">PUP29_03590</name>
</gene>
<dbReference type="InterPro" id="IPR036397">
    <property type="entry name" value="RNaseH_sf"/>
</dbReference>
<dbReference type="GO" id="GO:0008409">
    <property type="term" value="F:5'-3' exonuclease activity"/>
    <property type="evidence" value="ECO:0007669"/>
    <property type="project" value="UniProtKB-UniRule"/>
</dbReference>
<feature type="domain" description="5'-3' exonuclease" evidence="17">
    <location>
        <begin position="1"/>
        <end position="263"/>
    </location>
</feature>
<dbReference type="InterPro" id="IPR002298">
    <property type="entry name" value="DNA_polymerase_A"/>
</dbReference>
<evidence type="ECO:0000256" key="3">
    <source>
        <dbReference type="ARBA" id="ARBA00020311"/>
    </source>
</evidence>
<dbReference type="Pfam" id="PF01367">
    <property type="entry name" value="5_3_exonuc"/>
    <property type="match status" value="1"/>
</dbReference>
<dbReference type="EMBL" id="CP117826">
    <property type="protein sequence ID" value="XCC63010.1"/>
    <property type="molecule type" value="Genomic_DNA"/>
</dbReference>
<dbReference type="FunFam" id="1.20.1060.10:FF:000001">
    <property type="entry name" value="DNA polymerase I"/>
    <property type="match status" value="1"/>
</dbReference>